<dbReference type="InterPro" id="IPR036162">
    <property type="entry name" value="Resolvase-like_N_sf"/>
</dbReference>
<dbReference type="GO" id="GO:0003677">
    <property type="term" value="F:DNA binding"/>
    <property type="evidence" value="ECO:0007669"/>
    <property type="project" value="UniProtKB-KW"/>
</dbReference>
<dbReference type="InterPro" id="IPR050639">
    <property type="entry name" value="SSR_resolvase"/>
</dbReference>
<sequence length="222" mass="24290">MAVYSYTRVSTTAQAEEGESLGAQQRRVEGYAMQHDLTVDRHFVERGVSGPVPLVERPEGKTLLAILRPGDVIITPKLDRMFRSALNALGVLEGLKQQGISLHMIDLGGDVTGNGISKLVFTILSAVAEAERDRIRERIADVKRDQKTRGRFLGGSRPFGWQIAADGSLEPLESERKALLAMRRMQKAGKSLRAIATAMQERGFAISHQGVKKALARVGEDA</sequence>
<dbReference type="GO" id="GO:0000150">
    <property type="term" value="F:DNA strand exchange activity"/>
    <property type="evidence" value="ECO:0007669"/>
    <property type="project" value="InterPro"/>
</dbReference>
<evidence type="ECO:0000313" key="5">
    <source>
        <dbReference type="Proteomes" id="UP000181962"/>
    </source>
</evidence>
<dbReference type="PROSITE" id="PS51736">
    <property type="entry name" value="RECOMBINASES_3"/>
    <property type="match status" value="1"/>
</dbReference>
<dbReference type="InterPro" id="IPR006119">
    <property type="entry name" value="Resolv_N"/>
</dbReference>
<dbReference type="Pfam" id="PF00239">
    <property type="entry name" value="Resolvase"/>
    <property type="match status" value="1"/>
</dbReference>
<dbReference type="OrthoDB" id="9800103at2"/>
<dbReference type="EMBL" id="CP017637">
    <property type="protein sequence ID" value="APG10463.1"/>
    <property type="molecule type" value="Genomic_DNA"/>
</dbReference>
<dbReference type="SMART" id="SM00857">
    <property type="entry name" value="Resolvase"/>
    <property type="match status" value="1"/>
</dbReference>
<evidence type="ECO:0000259" key="3">
    <source>
        <dbReference type="PROSITE" id="PS51736"/>
    </source>
</evidence>
<dbReference type="PANTHER" id="PTHR30461">
    <property type="entry name" value="DNA-INVERTASE FROM LAMBDOID PROPHAGE"/>
    <property type="match status" value="1"/>
</dbReference>
<dbReference type="Proteomes" id="UP000181962">
    <property type="component" value="Chromosome"/>
</dbReference>
<keyword evidence="1" id="KW-0238">DNA-binding</keyword>
<feature type="domain" description="Resolvase/invertase-type recombinase catalytic" evidence="3">
    <location>
        <begin position="2"/>
        <end position="150"/>
    </location>
</feature>
<protein>
    <submittedName>
        <fullName evidence="4">Resolvase</fullName>
    </submittedName>
</protein>
<dbReference type="CDD" id="cd03768">
    <property type="entry name" value="SR_ResInv"/>
    <property type="match status" value="1"/>
</dbReference>
<gene>
    <name evidence="4" type="ORF">BKD09_19220</name>
</gene>
<organism evidence="4 5">
    <name type="scientific">Bradyrhizobium japonicum</name>
    <dbReference type="NCBI Taxonomy" id="375"/>
    <lineage>
        <taxon>Bacteria</taxon>
        <taxon>Pseudomonadati</taxon>
        <taxon>Pseudomonadota</taxon>
        <taxon>Alphaproteobacteria</taxon>
        <taxon>Hyphomicrobiales</taxon>
        <taxon>Nitrobacteraceae</taxon>
        <taxon>Bradyrhizobium</taxon>
    </lineage>
</organism>
<proteinExistence type="predicted"/>
<dbReference type="SUPFAM" id="SSF53041">
    <property type="entry name" value="Resolvase-like"/>
    <property type="match status" value="1"/>
</dbReference>
<keyword evidence="2" id="KW-0233">DNA recombination</keyword>
<dbReference type="InterPro" id="IPR038109">
    <property type="entry name" value="DNA_bind_recomb_sf"/>
</dbReference>
<evidence type="ECO:0000256" key="2">
    <source>
        <dbReference type="ARBA" id="ARBA00023172"/>
    </source>
</evidence>
<dbReference type="AlphaFoldDB" id="A0A1L3FAZ7"/>
<reference evidence="4 5" key="1">
    <citation type="submission" date="2016-11" db="EMBL/GenBank/DDBJ databases">
        <title>Complete Genome Sequence of Bradyrhizobium sp. strain J5, an isolated from soybean nodule in Hokkaido.</title>
        <authorList>
            <person name="Kanehara K."/>
        </authorList>
    </citation>
    <scope>NUCLEOTIDE SEQUENCE [LARGE SCALE GENOMIC DNA]</scope>
    <source>
        <strain evidence="4 5">J5</strain>
    </source>
</reference>
<evidence type="ECO:0000313" key="4">
    <source>
        <dbReference type="EMBL" id="APG10463.1"/>
    </source>
</evidence>
<name>A0A1L3FAZ7_BRAJP</name>
<dbReference type="Gene3D" id="3.90.1750.20">
    <property type="entry name" value="Putative Large Serine Recombinase, Chain B, Domain 2"/>
    <property type="match status" value="1"/>
</dbReference>
<dbReference type="PANTHER" id="PTHR30461:SF2">
    <property type="entry name" value="SERINE RECOMBINASE PINE-RELATED"/>
    <property type="match status" value="1"/>
</dbReference>
<accession>A0A1L3FAZ7</accession>
<dbReference type="Gene3D" id="3.40.50.1390">
    <property type="entry name" value="Resolvase, N-terminal catalytic domain"/>
    <property type="match status" value="1"/>
</dbReference>
<dbReference type="RefSeq" id="WP_071911910.1">
    <property type="nucleotide sequence ID" value="NZ_CP017637.1"/>
</dbReference>
<evidence type="ECO:0000256" key="1">
    <source>
        <dbReference type="ARBA" id="ARBA00023125"/>
    </source>
</evidence>